<evidence type="ECO:0000259" key="1">
    <source>
        <dbReference type="Pfam" id="PF14216"/>
    </source>
</evidence>
<evidence type="ECO:0000313" key="3">
    <source>
        <dbReference type="Proteomes" id="UP001597058"/>
    </source>
</evidence>
<accession>A0ABW3XTD3</accession>
<name>A0ABW3XTD3_9ACTN</name>
<proteinExistence type="predicted"/>
<sequence>MTTADNRPRRIQRRRTKGWRAPAGAIYVGRPTRFGNAARILPAGDCRNGLIVQWGANGGVVGTWPADGLDARRYATELYRSWINQPEQEPLRTLVRNLLHGRDLTCWCPLPADGQPDHCHAAVLLDLANARPASA</sequence>
<dbReference type="Proteomes" id="UP001597058">
    <property type="component" value="Unassembled WGS sequence"/>
</dbReference>
<comment type="caution">
    <text evidence="2">The sequence shown here is derived from an EMBL/GenBank/DDBJ whole genome shotgun (WGS) entry which is preliminary data.</text>
</comment>
<evidence type="ECO:0000313" key="2">
    <source>
        <dbReference type="EMBL" id="MFD1312378.1"/>
    </source>
</evidence>
<dbReference type="Pfam" id="PF14216">
    <property type="entry name" value="DUF4326"/>
    <property type="match status" value="1"/>
</dbReference>
<feature type="domain" description="DUF4326" evidence="1">
    <location>
        <begin position="15"/>
        <end position="125"/>
    </location>
</feature>
<reference evidence="3" key="1">
    <citation type="journal article" date="2019" name="Int. J. Syst. Evol. Microbiol.">
        <title>The Global Catalogue of Microorganisms (GCM) 10K type strain sequencing project: providing services to taxonomists for standard genome sequencing and annotation.</title>
        <authorList>
            <consortium name="The Broad Institute Genomics Platform"/>
            <consortium name="The Broad Institute Genome Sequencing Center for Infectious Disease"/>
            <person name="Wu L."/>
            <person name="Ma J."/>
        </authorList>
    </citation>
    <scope>NUCLEOTIDE SEQUENCE [LARGE SCALE GENOMIC DNA]</scope>
    <source>
        <strain evidence="3">CGMCC 4.7020</strain>
    </source>
</reference>
<protein>
    <submittedName>
        <fullName evidence="2">DUF4326 domain-containing protein</fullName>
    </submittedName>
</protein>
<dbReference type="InterPro" id="IPR025475">
    <property type="entry name" value="DUF4326"/>
</dbReference>
<dbReference type="RefSeq" id="WP_381240487.1">
    <property type="nucleotide sequence ID" value="NZ_JBHSKH010000081.1"/>
</dbReference>
<keyword evidence="3" id="KW-1185">Reference proteome</keyword>
<organism evidence="2 3">
    <name type="scientific">Streptomyces kaempferi</name>
    <dbReference type="NCBI Taxonomy" id="333725"/>
    <lineage>
        <taxon>Bacteria</taxon>
        <taxon>Bacillati</taxon>
        <taxon>Actinomycetota</taxon>
        <taxon>Actinomycetes</taxon>
        <taxon>Kitasatosporales</taxon>
        <taxon>Streptomycetaceae</taxon>
        <taxon>Streptomyces</taxon>
    </lineage>
</organism>
<dbReference type="EMBL" id="JBHTMM010000117">
    <property type="protein sequence ID" value="MFD1312378.1"/>
    <property type="molecule type" value="Genomic_DNA"/>
</dbReference>
<gene>
    <name evidence="2" type="ORF">ACFQ5X_42175</name>
</gene>